<sequence length="297" mass="32616">MLPPLGMLRAFEAAARLASFSRAADELHVTHAAVSHQIRLLEEWFGRPLFRREKRGVRLLPDAERLADALTSCFARIATETDMLRANAKSAITVACIPSIATRWLIPALNEFLEQHADIDVKVIYAMAEQRLRETGCDVLITLGADGSDGVQNDRLFSRANRPVASPRYIERKGALDTADAIAAADLLHDETATRWRDWFAKTGQPMTGPPRGPVFQDFNLLATAVIAGHGVALCPVEVFRREIDGGDLIVLSTVATLEDESYFLITRNARGKAVAAFSAWFSSVVARSTAPDSDMR</sequence>
<protein>
    <submittedName>
        <fullName evidence="1">DNA-binding transcriptional LysR family regulator</fullName>
    </submittedName>
</protein>
<accession>A0ACC5SWC9</accession>
<organism evidence="1 2">
    <name type="scientific">Ensifer adhaerens</name>
    <name type="common">Sinorhizobium morelense</name>
    <dbReference type="NCBI Taxonomy" id="106592"/>
    <lineage>
        <taxon>Bacteria</taxon>
        <taxon>Pseudomonadati</taxon>
        <taxon>Pseudomonadota</taxon>
        <taxon>Alphaproteobacteria</taxon>
        <taxon>Hyphomicrobiales</taxon>
        <taxon>Rhizobiaceae</taxon>
        <taxon>Sinorhizobium/Ensifer group</taxon>
        <taxon>Ensifer</taxon>
    </lineage>
</organism>
<gene>
    <name evidence="1" type="ORF">J2Z19_002908</name>
</gene>
<dbReference type="Proteomes" id="UP000823773">
    <property type="component" value="Unassembled WGS sequence"/>
</dbReference>
<proteinExistence type="predicted"/>
<keyword evidence="2" id="KW-1185">Reference proteome</keyword>
<reference evidence="1" key="1">
    <citation type="submission" date="2021-03" db="EMBL/GenBank/DDBJ databases">
        <title>Genomic Encyclopedia of Type Strains, Phase IV (KMG-IV): sequencing the most valuable type-strain genomes for metagenomic binning, comparative biology and taxonomic classification.</title>
        <authorList>
            <person name="Goeker M."/>
        </authorList>
    </citation>
    <scope>NUCLEOTIDE SEQUENCE</scope>
    <source>
        <strain evidence="1">DSM 18131</strain>
    </source>
</reference>
<evidence type="ECO:0000313" key="1">
    <source>
        <dbReference type="EMBL" id="MBP1873193.1"/>
    </source>
</evidence>
<dbReference type="EMBL" id="JAGGJR010000004">
    <property type="protein sequence ID" value="MBP1873193.1"/>
    <property type="molecule type" value="Genomic_DNA"/>
</dbReference>
<comment type="caution">
    <text evidence="1">The sequence shown here is derived from an EMBL/GenBank/DDBJ whole genome shotgun (WGS) entry which is preliminary data.</text>
</comment>
<name>A0ACC5SWC9_ENSAD</name>
<keyword evidence="1" id="KW-0238">DNA-binding</keyword>
<evidence type="ECO:0000313" key="2">
    <source>
        <dbReference type="Proteomes" id="UP000823773"/>
    </source>
</evidence>